<keyword evidence="3" id="KW-0812">Transmembrane</keyword>
<dbReference type="GO" id="GO:0007155">
    <property type="term" value="P:cell adhesion"/>
    <property type="evidence" value="ECO:0007669"/>
    <property type="project" value="InterPro"/>
</dbReference>
<dbReference type="GO" id="GO:0005540">
    <property type="term" value="F:hyaluronic acid binding"/>
    <property type="evidence" value="ECO:0007669"/>
    <property type="project" value="InterPro"/>
</dbReference>
<dbReference type="PROSITE" id="PS50963">
    <property type="entry name" value="LINK_2"/>
    <property type="match status" value="1"/>
</dbReference>
<dbReference type="InterPro" id="IPR016187">
    <property type="entry name" value="CTDL_fold"/>
</dbReference>
<feature type="transmembrane region" description="Helical" evidence="3">
    <location>
        <begin position="48"/>
        <end position="68"/>
    </location>
</feature>
<feature type="domain" description="Link" evidence="4">
    <location>
        <begin position="127"/>
        <end position="224"/>
    </location>
</feature>
<dbReference type="AlphaFoldDB" id="A0A6C0BRB1"/>
<name>A0A6C0BRB1_9ZZZZ</name>
<protein>
    <recommendedName>
        <fullName evidence="4">Link domain-containing protein</fullName>
    </recommendedName>
</protein>
<dbReference type="SUPFAM" id="SSF56436">
    <property type="entry name" value="C-type lectin-like"/>
    <property type="match status" value="1"/>
</dbReference>
<dbReference type="SMART" id="SM00445">
    <property type="entry name" value="LINK"/>
    <property type="match status" value="1"/>
</dbReference>
<dbReference type="Pfam" id="PF00193">
    <property type="entry name" value="Xlink"/>
    <property type="match status" value="1"/>
</dbReference>
<dbReference type="EMBL" id="MN739231">
    <property type="protein sequence ID" value="QHS94736.1"/>
    <property type="molecule type" value="Genomic_DNA"/>
</dbReference>
<keyword evidence="3" id="KW-0472">Membrane</keyword>
<dbReference type="Gene3D" id="3.10.100.10">
    <property type="entry name" value="Mannose-Binding Protein A, subunit A"/>
    <property type="match status" value="1"/>
</dbReference>
<keyword evidence="3" id="KW-1133">Transmembrane helix</keyword>
<evidence type="ECO:0000313" key="5">
    <source>
        <dbReference type="EMBL" id="QHS94736.1"/>
    </source>
</evidence>
<sequence>MKMDSVYRYFKHMNTLTIMIILITILMIMMMVAWSFTGESEMSSSSSSGSGFVTLFIIIMSLALFYYYRINISGNVNKTNGTELDIVITTNTHKNKKNKKNKKKKHHKSDKDTDDENTDDENTDDEEVFHVANNKYNYRQAWNVCNSYGGRLANWREIYKAYKKGGEWCGYGWSANQMALFPTQYETWAKLQTIPGHRHDCGRPGVNGGYIANPNIKFGANCYGRKPGIIPSDMVKMNVANVTPEPDVDESVNAGDNVNGSIDRISVAPFNQIKWSMY</sequence>
<feature type="compositionally biased region" description="Basic residues" evidence="2">
    <location>
        <begin position="95"/>
        <end position="108"/>
    </location>
</feature>
<evidence type="ECO:0000259" key="4">
    <source>
        <dbReference type="PROSITE" id="PS50963"/>
    </source>
</evidence>
<proteinExistence type="predicted"/>
<dbReference type="InterPro" id="IPR000538">
    <property type="entry name" value="Link_dom"/>
</dbReference>
<feature type="transmembrane region" description="Helical" evidence="3">
    <location>
        <begin position="12"/>
        <end position="36"/>
    </location>
</feature>
<feature type="region of interest" description="Disordered" evidence="2">
    <location>
        <begin position="95"/>
        <end position="123"/>
    </location>
</feature>
<reference evidence="5" key="1">
    <citation type="journal article" date="2020" name="Nature">
        <title>Giant virus diversity and host interactions through global metagenomics.</title>
        <authorList>
            <person name="Schulz F."/>
            <person name="Roux S."/>
            <person name="Paez-Espino D."/>
            <person name="Jungbluth S."/>
            <person name="Walsh D.A."/>
            <person name="Denef V.J."/>
            <person name="McMahon K.D."/>
            <person name="Konstantinidis K.T."/>
            <person name="Eloe-Fadrosh E.A."/>
            <person name="Kyrpides N.C."/>
            <person name="Woyke T."/>
        </authorList>
    </citation>
    <scope>NUCLEOTIDE SEQUENCE</scope>
    <source>
        <strain evidence="5">GVMAG-M-3300018416-45</strain>
    </source>
</reference>
<dbReference type="InterPro" id="IPR016186">
    <property type="entry name" value="C-type_lectin-like/link_sf"/>
</dbReference>
<accession>A0A6C0BRB1</accession>
<evidence type="ECO:0000256" key="2">
    <source>
        <dbReference type="SAM" id="MobiDB-lite"/>
    </source>
</evidence>
<organism evidence="5">
    <name type="scientific">viral metagenome</name>
    <dbReference type="NCBI Taxonomy" id="1070528"/>
    <lineage>
        <taxon>unclassified sequences</taxon>
        <taxon>metagenomes</taxon>
        <taxon>organismal metagenomes</taxon>
    </lineage>
</organism>
<evidence type="ECO:0000256" key="1">
    <source>
        <dbReference type="ARBA" id="ARBA00023157"/>
    </source>
</evidence>
<keyword evidence="1" id="KW-1015">Disulfide bond</keyword>
<feature type="compositionally biased region" description="Acidic residues" evidence="2">
    <location>
        <begin position="112"/>
        <end position="123"/>
    </location>
</feature>
<evidence type="ECO:0000256" key="3">
    <source>
        <dbReference type="SAM" id="Phobius"/>
    </source>
</evidence>